<dbReference type="eggNOG" id="ENOG502RZYA">
    <property type="taxonomic scope" value="Eukaryota"/>
</dbReference>
<organism evidence="2 3">
    <name type="scientific">Theileria equi strain WA</name>
    <dbReference type="NCBI Taxonomy" id="1537102"/>
    <lineage>
        <taxon>Eukaryota</taxon>
        <taxon>Sar</taxon>
        <taxon>Alveolata</taxon>
        <taxon>Apicomplexa</taxon>
        <taxon>Aconoidasida</taxon>
        <taxon>Piroplasmida</taxon>
        <taxon>Theileriidae</taxon>
        <taxon>Theileria</taxon>
    </lineage>
</organism>
<dbReference type="RefSeq" id="XP_004832051.1">
    <property type="nucleotide sequence ID" value="XM_004831994.1"/>
</dbReference>
<comment type="caution">
    <text evidence="2">The sequence shown here is derived from an EMBL/GenBank/DDBJ whole genome shotgun (WGS) entry which is preliminary data.</text>
</comment>
<dbReference type="AlphaFoldDB" id="L1LBE8"/>
<dbReference type="VEuPathDB" id="PiroplasmaDB:BEWA_050670"/>
<feature type="compositionally biased region" description="Low complexity" evidence="1">
    <location>
        <begin position="431"/>
        <end position="440"/>
    </location>
</feature>
<evidence type="ECO:0000313" key="3">
    <source>
        <dbReference type="Proteomes" id="UP000031512"/>
    </source>
</evidence>
<evidence type="ECO:0000313" key="2">
    <source>
        <dbReference type="EMBL" id="EKX72599.1"/>
    </source>
</evidence>
<feature type="region of interest" description="Disordered" evidence="1">
    <location>
        <begin position="343"/>
        <end position="366"/>
    </location>
</feature>
<reference evidence="2 3" key="1">
    <citation type="journal article" date="2012" name="BMC Genomics">
        <title>Comparative genomic analysis and phylogenetic position of Theileria equi.</title>
        <authorList>
            <person name="Kappmeyer L.S."/>
            <person name="Thiagarajan M."/>
            <person name="Herndon D.R."/>
            <person name="Ramsay J.D."/>
            <person name="Caler E."/>
            <person name="Djikeng A."/>
            <person name="Gillespie J.J."/>
            <person name="Lau A.O."/>
            <person name="Roalson E.H."/>
            <person name="Silva J.C."/>
            <person name="Silva M.G."/>
            <person name="Suarez C.E."/>
            <person name="Ueti M.W."/>
            <person name="Nene V.M."/>
            <person name="Mealey R.H."/>
            <person name="Knowles D.P."/>
            <person name="Brayton K.A."/>
        </authorList>
    </citation>
    <scope>NUCLEOTIDE SEQUENCE [LARGE SCALE GENOMIC DNA]</scope>
    <source>
        <strain evidence="2 3">WA</strain>
    </source>
</reference>
<feature type="region of interest" description="Disordered" evidence="1">
    <location>
        <begin position="429"/>
        <end position="489"/>
    </location>
</feature>
<evidence type="ECO:0000256" key="1">
    <source>
        <dbReference type="SAM" id="MobiDB-lite"/>
    </source>
</evidence>
<dbReference type="GeneID" id="15804140"/>
<feature type="region of interest" description="Disordered" evidence="1">
    <location>
        <begin position="1"/>
        <end position="35"/>
    </location>
</feature>
<feature type="compositionally biased region" description="Basic and acidic residues" evidence="1">
    <location>
        <begin position="11"/>
        <end position="21"/>
    </location>
</feature>
<proteinExistence type="predicted"/>
<sequence>MSAQSGVTINIREKPPEDQKETTYPPGSGSVKVTREEDPLGSGFLKFTHSPSSGNTFRVENVLFGGTPVLDIGANTGDDIQYLAVWYWFGDGSHNQPLLAEVLKGGQYIYRSSKGGGTSWSPLSGKETHQHDKLTGKELEQKLDDLNCQHNNAVTLNLTFHNSSTLSEQNVVRSGRNTYCCSGSHNGGKRVSVEKVKVRCTRGHNSADCYKHEIISGGSRVAKIRYYLGNTDTNTHANRRRITSSNELQFPITSSVSVYALYCKQNPVLIYVEGDGNNGTNEWYQKPTGSSNGNEEWTRVGNLNGITPGDFGKLECNQWNKLREALNNISGCTGLRICSIPPPPPPPPLPGGAGPIEPSGSGATGGDPIAGLLGKLLGRFTSRAIGIVSDKELLGNLADIGKIGLDIAGTVGKDTIEATAELTKETLKKVTATSTTTTTDHTPEALKTEPQPALPGESTPTIPSTPLSPAGSTTPSPPPHNASQGQEATSEPIVQVPLAAGMTLGSILGTSSGTLAGAGGLTGFGWWMFKRSRGDPWVRQI</sequence>
<dbReference type="EMBL" id="ACOU01000007">
    <property type="protein sequence ID" value="EKX72599.1"/>
    <property type="molecule type" value="Genomic_DNA"/>
</dbReference>
<dbReference type="KEGG" id="beq:BEWA_050670"/>
<feature type="compositionally biased region" description="Low complexity" evidence="1">
    <location>
        <begin position="458"/>
        <end position="474"/>
    </location>
</feature>
<protein>
    <submittedName>
        <fullName evidence="2">Uncharacterized protein</fullName>
    </submittedName>
</protein>
<keyword evidence="3" id="KW-1185">Reference proteome</keyword>
<accession>L1LBE8</accession>
<name>L1LBE8_THEEQ</name>
<dbReference type="STRING" id="1537102.L1LBE8"/>
<gene>
    <name evidence="2" type="ORF">BEWA_050670</name>
</gene>
<dbReference type="Proteomes" id="UP000031512">
    <property type="component" value="Unassembled WGS sequence"/>
</dbReference>